<dbReference type="Pfam" id="PF03478">
    <property type="entry name" value="Beta-prop_KIB1-4"/>
    <property type="match status" value="1"/>
</dbReference>
<feature type="domain" description="Myb-like" evidence="3">
    <location>
        <begin position="372"/>
        <end position="414"/>
    </location>
</feature>
<feature type="region of interest" description="Disordered" evidence="2">
    <location>
        <begin position="583"/>
        <end position="611"/>
    </location>
</feature>
<sequence>MEAASPTSSWRDWSSSIRWSSHPSVAAVCRYWRSVVPPSYPAWITPLLLNTADVGTTHMRYYSPCFHKNFEVDGTLTYPSAKICCSAANRLATLCSSENQLVLDTDLVSGSISGLPWLPADRCTFVVYDEGLRRMYAIDTVGLLCISRSIMKDDGKWDDWDLVYSPDDQLIPTLPISNPVMHDGLLYLLGKDGRLALYDPCNHDEGFYILDKPKIFGFESDDSYIFESDQGELMAVLIGLRGTPVHIVKLNEERMEWEKVESLQGRTLFTGTPTTVMKNVEIKGMQNKVFLPKLYDWPETVHGMQNKVFLPKLYDWPETVHVDLVLRDGELAFVPKSSCAGAGGPCKKDLQNVKDKWKHALGPVINKQAQAWSQEEELRLIRAQQTYGNKWSTIVKHFPGRTCKAIKEHWRVPMKRKLNSYLSSGFLEKNPGLPENLSVPQISDSDLVQQCDDSSDDNQLLSDLQGSLKSKHGARSRSSGLLERSSGLPENLPVSHNSDSNILQLCDGSSDENQLLSDLQGSLKPKQGTSSKYKQGAGSIFDGSSDENHLLSDLQASLKAKQGSSSKCDGSSDENKLLSDLRASLKSKQGTNTKSKQGFIEPRENTDPSEGEISVFMCTKGPDTDSGEVSQRIRDRLNERKRATKRLVFLSSPVELKVSAMAKSERPQQKSKQMTQEVNIISPPAILQEFSPEVPSECEKIVKSSLANCKQTKNVCSSLKTSDPCTPEQHQANFSDLLDMSYCDGLMIIPPAGCLNDDEFGQINY</sequence>
<dbReference type="InterPro" id="IPR009057">
    <property type="entry name" value="Homeodomain-like_sf"/>
</dbReference>
<dbReference type="SMART" id="SM00717">
    <property type="entry name" value="SANT"/>
    <property type="match status" value="1"/>
</dbReference>
<keyword evidence="1" id="KW-0238">DNA-binding</keyword>
<reference evidence="6" key="2">
    <citation type="submission" date="2013-12" db="EMBL/GenBank/DDBJ databases">
        <authorList>
            <person name="Yu Y."/>
            <person name="Lee S."/>
            <person name="de Baynast K."/>
            <person name="Wissotski M."/>
            <person name="Liu L."/>
            <person name="Talag J."/>
            <person name="Goicoechea J."/>
            <person name="Angelova A."/>
            <person name="Jetty R."/>
            <person name="Kudrna D."/>
            <person name="Golser W."/>
            <person name="Rivera L."/>
            <person name="Zhang J."/>
            <person name="Wing R."/>
        </authorList>
    </citation>
    <scope>NUCLEOTIDE SEQUENCE</scope>
</reference>
<dbReference type="Gramene" id="LPERR02G09850.3">
    <property type="protein sequence ID" value="LPERR02G09850.3"/>
    <property type="gene ID" value="LPERR02G09850"/>
</dbReference>
<evidence type="ECO:0000259" key="4">
    <source>
        <dbReference type="PROSITE" id="PS51294"/>
    </source>
</evidence>
<dbReference type="CDD" id="cd00167">
    <property type="entry name" value="SANT"/>
    <property type="match status" value="1"/>
</dbReference>
<dbReference type="GO" id="GO:0003677">
    <property type="term" value="F:DNA binding"/>
    <property type="evidence" value="ECO:0007669"/>
    <property type="project" value="UniProtKB-KW"/>
</dbReference>
<dbReference type="Pfam" id="PF00249">
    <property type="entry name" value="Myb_DNA-binding"/>
    <property type="match status" value="1"/>
</dbReference>
<dbReference type="PANTHER" id="PTHR33127:SF69">
    <property type="entry name" value="OS09G0340800 PROTEIN"/>
    <property type="match status" value="1"/>
</dbReference>
<proteinExistence type="predicted"/>
<dbReference type="Gene3D" id="1.10.10.60">
    <property type="entry name" value="Homeodomain-like"/>
    <property type="match status" value="1"/>
</dbReference>
<feature type="compositionally biased region" description="Low complexity" evidence="2">
    <location>
        <begin position="476"/>
        <end position="488"/>
    </location>
</feature>
<reference evidence="5 6" key="1">
    <citation type="submission" date="2012-08" db="EMBL/GenBank/DDBJ databases">
        <title>Oryza genome evolution.</title>
        <authorList>
            <person name="Wing R.A."/>
        </authorList>
    </citation>
    <scope>NUCLEOTIDE SEQUENCE</scope>
</reference>
<dbReference type="PROSITE" id="PS50090">
    <property type="entry name" value="MYB_LIKE"/>
    <property type="match status" value="1"/>
</dbReference>
<dbReference type="InterPro" id="IPR017930">
    <property type="entry name" value="Myb_dom"/>
</dbReference>
<organism evidence="5 6">
    <name type="scientific">Leersia perrieri</name>
    <dbReference type="NCBI Taxonomy" id="77586"/>
    <lineage>
        <taxon>Eukaryota</taxon>
        <taxon>Viridiplantae</taxon>
        <taxon>Streptophyta</taxon>
        <taxon>Embryophyta</taxon>
        <taxon>Tracheophyta</taxon>
        <taxon>Spermatophyta</taxon>
        <taxon>Magnoliopsida</taxon>
        <taxon>Liliopsida</taxon>
        <taxon>Poales</taxon>
        <taxon>Poaceae</taxon>
        <taxon>BOP clade</taxon>
        <taxon>Oryzoideae</taxon>
        <taxon>Oryzeae</taxon>
        <taxon>Oryzinae</taxon>
        <taxon>Leersia</taxon>
    </lineage>
</organism>
<dbReference type="InterPro" id="IPR001005">
    <property type="entry name" value="SANT/Myb"/>
</dbReference>
<evidence type="ECO:0000256" key="1">
    <source>
        <dbReference type="ARBA" id="ARBA00023125"/>
    </source>
</evidence>
<feature type="domain" description="HTH myb-type" evidence="4">
    <location>
        <begin position="370"/>
        <end position="418"/>
    </location>
</feature>
<evidence type="ECO:0000313" key="6">
    <source>
        <dbReference type="Proteomes" id="UP000032180"/>
    </source>
</evidence>
<dbReference type="STRING" id="77586.A0A0D9VEL4"/>
<name>A0A0D9VEL4_9ORYZ</name>
<protein>
    <submittedName>
        <fullName evidence="5">Uncharacterized protein</fullName>
    </submittedName>
</protein>
<dbReference type="SUPFAM" id="SSF46689">
    <property type="entry name" value="Homeodomain-like"/>
    <property type="match status" value="1"/>
</dbReference>
<dbReference type="PANTHER" id="PTHR33127">
    <property type="entry name" value="TRANSMEMBRANE PROTEIN"/>
    <property type="match status" value="1"/>
</dbReference>
<feature type="compositionally biased region" description="Polar residues" evidence="2">
    <location>
        <begin position="586"/>
        <end position="596"/>
    </location>
</feature>
<dbReference type="EnsemblPlants" id="LPERR02G09850.3">
    <property type="protein sequence ID" value="LPERR02G09850.3"/>
    <property type="gene ID" value="LPERR02G09850"/>
</dbReference>
<dbReference type="Proteomes" id="UP000032180">
    <property type="component" value="Chromosome 2"/>
</dbReference>
<evidence type="ECO:0000259" key="3">
    <source>
        <dbReference type="PROSITE" id="PS50090"/>
    </source>
</evidence>
<dbReference type="AlphaFoldDB" id="A0A0D9VEL4"/>
<accession>A0A0D9VEL4</accession>
<dbReference type="PROSITE" id="PS51294">
    <property type="entry name" value="HTH_MYB"/>
    <property type="match status" value="1"/>
</dbReference>
<keyword evidence="6" id="KW-1185">Reference proteome</keyword>
<reference evidence="5" key="3">
    <citation type="submission" date="2015-04" db="UniProtKB">
        <authorList>
            <consortium name="EnsemblPlants"/>
        </authorList>
    </citation>
    <scope>IDENTIFICATION</scope>
</reference>
<feature type="region of interest" description="Disordered" evidence="2">
    <location>
        <begin position="467"/>
        <end position="496"/>
    </location>
</feature>
<dbReference type="HOGENOM" id="CLU_372737_0_0_1"/>
<dbReference type="eggNOG" id="KOG0048">
    <property type="taxonomic scope" value="Eukaryota"/>
</dbReference>
<feature type="region of interest" description="Disordered" evidence="2">
    <location>
        <begin position="521"/>
        <end position="541"/>
    </location>
</feature>
<evidence type="ECO:0000256" key="2">
    <source>
        <dbReference type="SAM" id="MobiDB-lite"/>
    </source>
</evidence>
<evidence type="ECO:0000313" key="5">
    <source>
        <dbReference type="EnsemblPlants" id="LPERR02G09850.3"/>
    </source>
</evidence>
<dbReference type="InterPro" id="IPR005174">
    <property type="entry name" value="KIB1-4_b-propeller"/>
</dbReference>